<dbReference type="SUPFAM" id="SSF55729">
    <property type="entry name" value="Acyl-CoA N-acyltransferases (Nat)"/>
    <property type="match status" value="1"/>
</dbReference>
<keyword evidence="2" id="KW-1185">Reference proteome</keyword>
<dbReference type="AlphaFoldDB" id="A0AAD6Z585"/>
<reference evidence="1" key="1">
    <citation type="submission" date="2023-03" db="EMBL/GenBank/DDBJ databases">
        <title>Massive genome expansion in bonnet fungi (Mycena s.s.) driven by repeated elements and novel gene families across ecological guilds.</title>
        <authorList>
            <consortium name="Lawrence Berkeley National Laboratory"/>
            <person name="Harder C.B."/>
            <person name="Miyauchi S."/>
            <person name="Viragh M."/>
            <person name="Kuo A."/>
            <person name="Thoen E."/>
            <person name="Andreopoulos B."/>
            <person name="Lu D."/>
            <person name="Skrede I."/>
            <person name="Drula E."/>
            <person name="Henrissat B."/>
            <person name="Morin E."/>
            <person name="Kohler A."/>
            <person name="Barry K."/>
            <person name="LaButti K."/>
            <person name="Morin E."/>
            <person name="Salamov A."/>
            <person name="Lipzen A."/>
            <person name="Mereny Z."/>
            <person name="Hegedus B."/>
            <person name="Baldrian P."/>
            <person name="Stursova M."/>
            <person name="Weitz H."/>
            <person name="Taylor A."/>
            <person name="Grigoriev I.V."/>
            <person name="Nagy L.G."/>
            <person name="Martin F."/>
            <person name="Kauserud H."/>
        </authorList>
    </citation>
    <scope>NUCLEOTIDE SEQUENCE</scope>
    <source>
        <strain evidence="1">CBHHK002</strain>
    </source>
</reference>
<evidence type="ECO:0000313" key="1">
    <source>
        <dbReference type="EMBL" id="KAJ7307707.1"/>
    </source>
</evidence>
<dbReference type="EMBL" id="JARIHO010000088">
    <property type="protein sequence ID" value="KAJ7307707.1"/>
    <property type="molecule type" value="Genomic_DNA"/>
</dbReference>
<sequence length="512" mass="55669">MASSQDPGDPAYRRSLGGGLVLRWSTAADKAGCMMLSPLALQQQEGQESEFIVRLLEPLVDGAFYKGSFTNWALCVDTSPTQKLVDSSNPESYVEKLRRSAESAPERVIAVVYCVPAEFAFEGDAVRVPVSTVQIVACKSTYRLAAGGPNIMDGLFEMVKARARSTGCAFMVTCGLPQYYRTKGFEYALSMGRGLITHVSGLPLASPPAHGIQSRYSLRRATASDIPDLERLVLAPRATAEIFHAVGDTATMRAQLAWLLGCRPPAYSSPEYPVDPFFVLEKRDTAEAPPRVVAAAFLRMYEPGSPRIMVNPLLWDSEEDASAVAQAIVRELIQAVEALPTPDGSQTKVAAIRWSMADDHPLRRWLCAHELAVPAPETSRYDHTTTWWVTIDSLPRFLEALVPALDRRLARAKGVLGANYTGILHIAAPRASGGGVVLRVVDGLVTVAPAIAGQAPKPNVSLPRVPLIQLMMGYAEWQELKALFPDVAIEPAVQPLVEILFPKRHLGSTMNL</sequence>
<dbReference type="Proteomes" id="UP001218218">
    <property type="component" value="Unassembled WGS sequence"/>
</dbReference>
<proteinExistence type="predicted"/>
<gene>
    <name evidence="1" type="ORF">DFH08DRAFT_900874</name>
</gene>
<organism evidence="1 2">
    <name type="scientific">Mycena albidolilacea</name>
    <dbReference type="NCBI Taxonomy" id="1033008"/>
    <lineage>
        <taxon>Eukaryota</taxon>
        <taxon>Fungi</taxon>
        <taxon>Dikarya</taxon>
        <taxon>Basidiomycota</taxon>
        <taxon>Agaricomycotina</taxon>
        <taxon>Agaricomycetes</taxon>
        <taxon>Agaricomycetidae</taxon>
        <taxon>Agaricales</taxon>
        <taxon>Marasmiineae</taxon>
        <taxon>Mycenaceae</taxon>
        <taxon>Mycena</taxon>
    </lineage>
</organism>
<accession>A0AAD6Z585</accession>
<dbReference type="InterPro" id="IPR016181">
    <property type="entry name" value="Acyl_CoA_acyltransferase"/>
</dbReference>
<comment type="caution">
    <text evidence="1">The sequence shown here is derived from an EMBL/GenBank/DDBJ whole genome shotgun (WGS) entry which is preliminary data.</text>
</comment>
<evidence type="ECO:0000313" key="2">
    <source>
        <dbReference type="Proteomes" id="UP001218218"/>
    </source>
</evidence>
<name>A0AAD6Z585_9AGAR</name>
<protein>
    <submittedName>
        <fullName evidence="1">Uncharacterized protein</fullName>
    </submittedName>
</protein>